<comment type="subunit">
    <text evidence="4">Component of the eukaryotic translation initiation factor 3 (eIF-3) complex.</text>
</comment>
<dbReference type="AlphaFoldDB" id="A0A1E3QBQ4"/>
<evidence type="ECO:0000313" key="7">
    <source>
        <dbReference type="Proteomes" id="UP000094385"/>
    </source>
</evidence>
<dbReference type="Pfam" id="PF08597">
    <property type="entry name" value="eIF3_subunit"/>
    <property type="match status" value="1"/>
</dbReference>
<keyword evidence="3 4" id="KW-0648">Protein biosynthesis</keyword>
<dbReference type="STRING" id="675824.A0A1E3QBQ4"/>
<dbReference type="GO" id="GO:0003743">
    <property type="term" value="F:translation initiation factor activity"/>
    <property type="evidence" value="ECO:0007669"/>
    <property type="project" value="UniProtKB-UniRule"/>
</dbReference>
<comment type="similarity">
    <text evidence="4">Belongs to the eIF-3 subunit J family.</text>
</comment>
<dbReference type="GO" id="GO:0005852">
    <property type="term" value="C:eukaryotic translation initiation factor 3 complex"/>
    <property type="evidence" value="ECO:0007669"/>
    <property type="project" value="UniProtKB-UniRule"/>
</dbReference>
<dbReference type="Gene3D" id="1.10.246.60">
    <property type="entry name" value="Eukaryotic translation initiation factor 3 like domains"/>
    <property type="match status" value="1"/>
</dbReference>
<name>A0A1E3QBQ4_LIPST</name>
<sequence length="277" mass="30541">MAGNWDEEEDESPNSTPAKLVPKSKWDDEEDSDEPVLDSWDASESDDEKPAKPAPAIPPKKSLKQKIAEREEEAKKKVEEKLKELEAEKNETPAERRARLQAIQLQADLDNAADLFGDAVELEDTNVPAVRAPAENGAPAGEPDLEDLAVMKPNTKEQFDELNTRLGALLTGLSRNPAYATTFLPSFMKTLVQPLNSEQVRKCASALTAVSNEKIKEERAADKSSKKKKAKPGLANASAKIDDAVDTTNYSRVRCTRNIYNKCIISKLKLCILYTSS</sequence>
<evidence type="ECO:0000256" key="1">
    <source>
        <dbReference type="ARBA" id="ARBA00022490"/>
    </source>
</evidence>
<evidence type="ECO:0000256" key="3">
    <source>
        <dbReference type="ARBA" id="ARBA00022917"/>
    </source>
</evidence>
<comment type="subcellular location">
    <subcellularLocation>
        <location evidence="4">Cytoplasm</location>
    </subcellularLocation>
</comment>
<protein>
    <recommendedName>
        <fullName evidence="4">Eukaryotic translation initiation factor 3 subunit J</fullName>
        <shortName evidence="4">eIF3j</shortName>
    </recommendedName>
    <alternativeName>
        <fullName evidence="4">Eukaryotic translation initiation factor 3 30 kDa subunit homolog</fullName>
        <shortName evidence="4">eIF-3 30 kDa subunit homolog</shortName>
    </alternativeName>
</protein>
<reference evidence="6 7" key="1">
    <citation type="journal article" date="2016" name="Proc. Natl. Acad. Sci. U.S.A.">
        <title>Comparative genomics of biotechnologically important yeasts.</title>
        <authorList>
            <person name="Riley R."/>
            <person name="Haridas S."/>
            <person name="Wolfe K.H."/>
            <person name="Lopes M.R."/>
            <person name="Hittinger C.T."/>
            <person name="Goeker M."/>
            <person name="Salamov A.A."/>
            <person name="Wisecaver J.H."/>
            <person name="Long T.M."/>
            <person name="Calvey C.H."/>
            <person name="Aerts A.L."/>
            <person name="Barry K.W."/>
            <person name="Choi C."/>
            <person name="Clum A."/>
            <person name="Coughlan A.Y."/>
            <person name="Deshpande S."/>
            <person name="Douglass A.P."/>
            <person name="Hanson S.J."/>
            <person name="Klenk H.-P."/>
            <person name="LaButti K.M."/>
            <person name="Lapidus A."/>
            <person name="Lindquist E.A."/>
            <person name="Lipzen A.M."/>
            <person name="Meier-Kolthoff J.P."/>
            <person name="Ohm R.A."/>
            <person name="Otillar R.P."/>
            <person name="Pangilinan J.L."/>
            <person name="Peng Y."/>
            <person name="Rokas A."/>
            <person name="Rosa C.A."/>
            <person name="Scheuner C."/>
            <person name="Sibirny A.A."/>
            <person name="Slot J.C."/>
            <person name="Stielow J.B."/>
            <person name="Sun H."/>
            <person name="Kurtzman C.P."/>
            <person name="Blackwell M."/>
            <person name="Grigoriev I.V."/>
            <person name="Jeffries T.W."/>
        </authorList>
    </citation>
    <scope>NUCLEOTIDE SEQUENCE [LARGE SCALE GENOMIC DNA]</scope>
    <source>
        <strain evidence="6 7">NRRL Y-11557</strain>
    </source>
</reference>
<dbReference type="GO" id="GO:0001732">
    <property type="term" value="P:formation of cytoplasmic translation initiation complex"/>
    <property type="evidence" value="ECO:0007669"/>
    <property type="project" value="UniProtKB-UniRule"/>
</dbReference>
<feature type="region of interest" description="Disordered" evidence="5">
    <location>
        <begin position="1"/>
        <end position="95"/>
    </location>
</feature>
<dbReference type="PANTHER" id="PTHR21681">
    <property type="entry name" value="EUKARYOTIC TRANSLATION INITIATION FACTOR 3 SUBUNIT J"/>
    <property type="match status" value="1"/>
</dbReference>
<evidence type="ECO:0000256" key="2">
    <source>
        <dbReference type="ARBA" id="ARBA00022540"/>
    </source>
</evidence>
<dbReference type="PANTHER" id="PTHR21681:SF0">
    <property type="entry name" value="EUKARYOTIC TRANSLATION INITIATION FACTOR 3 SUBUNIT J"/>
    <property type="match status" value="1"/>
</dbReference>
<dbReference type="InterPro" id="IPR013906">
    <property type="entry name" value="eIF3j"/>
</dbReference>
<gene>
    <name evidence="4" type="primary">HCR1</name>
    <name evidence="6" type="ORF">LIPSTDRAFT_254590</name>
</gene>
<feature type="compositionally biased region" description="Acidic residues" evidence="5">
    <location>
        <begin position="1"/>
        <end position="12"/>
    </location>
</feature>
<comment type="function">
    <text evidence="4">Component of the eukaryotic translation initiation factor 3 (eIF-3) complex, which is involved in protein synthesis of a specialized repertoire of mRNAs and, together with other initiation factors, stimulates binding of mRNA and methionyl-tRNAi to the 40S ribosome. The eIF-3 complex specifically targets and initiates translation of a subset of mRNAs involved in cell proliferation.</text>
</comment>
<keyword evidence="2 4" id="KW-0396">Initiation factor</keyword>
<feature type="compositionally biased region" description="Basic and acidic residues" evidence="5">
    <location>
        <begin position="66"/>
        <end position="95"/>
    </location>
</feature>
<dbReference type="EMBL" id="KV454292">
    <property type="protein sequence ID" value="ODQ74447.1"/>
    <property type="molecule type" value="Genomic_DNA"/>
</dbReference>
<organism evidence="6 7">
    <name type="scientific">Lipomyces starkeyi NRRL Y-11557</name>
    <dbReference type="NCBI Taxonomy" id="675824"/>
    <lineage>
        <taxon>Eukaryota</taxon>
        <taxon>Fungi</taxon>
        <taxon>Dikarya</taxon>
        <taxon>Ascomycota</taxon>
        <taxon>Saccharomycotina</taxon>
        <taxon>Lipomycetes</taxon>
        <taxon>Lipomycetales</taxon>
        <taxon>Lipomycetaceae</taxon>
        <taxon>Lipomyces</taxon>
    </lineage>
</organism>
<dbReference type="OrthoDB" id="20381at2759"/>
<evidence type="ECO:0000256" key="5">
    <source>
        <dbReference type="SAM" id="MobiDB-lite"/>
    </source>
</evidence>
<dbReference type="InterPro" id="IPR023194">
    <property type="entry name" value="eIF3-like_dom_sf"/>
</dbReference>
<dbReference type="HAMAP" id="MF_03009">
    <property type="entry name" value="eIF3j"/>
    <property type="match status" value="1"/>
</dbReference>
<proteinExistence type="inferred from homology"/>
<dbReference type="GO" id="GO:0016282">
    <property type="term" value="C:eukaryotic 43S preinitiation complex"/>
    <property type="evidence" value="ECO:0007669"/>
    <property type="project" value="UniProtKB-UniRule"/>
</dbReference>
<keyword evidence="1 4" id="KW-0963">Cytoplasm</keyword>
<accession>A0A1E3QBQ4</accession>
<evidence type="ECO:0000256" key="4">
    <source>
        <dbReference type="HAMAP-Rule" id="MF_03009"/>
    </source>
</evidence>
<dbReference type="GO" id="GO:0033290">
    <property type="term" value="C:eukaryotic 48S preinitiation complex"/>
    <property type="evidence" value="ECO:0007669"/>
    <property type="project" value="UniProtKB-UniRule"/>
</dbReference>
<keyword evidence="7" id="KW-1185">Reference proteome</keyword>
<feature type="compositionally biased region" description="Acidic residues" evidence="5">
    <location>
        <begin position="27"/>
        <end position="47"/>
    </location>
</feature>
<evidence type="ECO:0000313" key="6">
    <source>
        <dbReference type="EMBL" id="ODQ74447.1"/>
    </source>
</evidence>
<dbReference type="Proteomes" id="UP000094385">
    <property type="component" value="Unassembled WGS sequence"/>
</dbReference>